<accession>A0A7W9PH87</accession>
<dbReference type="AlphaFoldDB" id="A0A7W9PH87"/>
<dbReference type="EMBL" id="JACHIT010000002">
    <property type="protein sequence ID" value="MBB5916040.1"/>
    <property type="molecule type" value="Genomic_DNA"/>
</dbReference>
<organism evidence="2 3">
    <name type="scientific">Nocardia transvalensis</name>
    <dbReference type="NCBI Taxonomy" id="37333"/>
    <lineage>
        <taxon>Bacteria</taxon>
        <taxon>Bacillati</taxon>
        <taxon>Actinomycetota</taxon>
        <taxon>Actinomycetes</taxon>
        <taxon>Mycobacteriales</taxon>
        <taxon>Nocardiaceae</taxon>
        <taxon>Nocardia</taxon>
    </lineage>
</organism>
<reference evidence="2 3" key="1">
    <citation type="submission" date="2020-08" db="EMBL/GenBank/DDBJ databases">
        <title>Sequencing the genomes of 1000 actinobacteria strains.</title>
        <authorList>
            <person name="Klenk H.-P."/>
        </authorList>
    </citation>
    <scope>NUCLEOTIDE SEQUENCE [LARGE SCALE GENOMIC DNA]</scope>
    <source>
        <strain evidence="2 3">DSM 43582</strain>
    </source>
</reference>
<evidence type="ECO:0000256" key="1">
    <source>
        <dbReference type="SAM" id="MobiDB-lite"/>
    </source>
</evidence>
<evidence type="ECO:0000313" key="2">
    <source>
        <dbReference type="EMBL" id="MBB5916040.1"/>
    </source>
</evidence>
<proteinExistence type="predicted"/>
<feature type="compositionally biased region" description="Basic and acidic residues" evidence="1">
    <location>
        <begin position="39"/>
        <end position="50"/>
    </location>
</feature>
<sequence>MGRERHGDHGQSPDTERSDFDTDTDDLAALLAGTPETSTAEHRPPAQRDMEADIPLRPLAAAPWPTLVICGTWEDTPDRYRRYAGESLMACAQATRPRSTRALRELWS</sequence>
<dbReference type="Proteomes" id="UP000540412">
    <property type="component" value="Unassembled WGS sequence"/>
</dbReference>
<name>A0A7W9PH87_9NOCA</name>
<feature type="compositionally biased region" description="Basic and acidic residues" evidence="1">
    <location>
        <begin position="1"/>
        <end position="20"/>
    </location>
</feature>
<keyword evidence="3" id="KW-1185">Reference proteome</keyword>
<gene>
    <name evidence="2" type="ORF">BJY24_004952</name>
</gene>
<evidence type="ECO:0000313" key="3">
    <source>
        <dbReference type="Proteomes" id="UP000540412"/>
    </source>
</evidence>
<feature type="region of interest" description="Disordered" evidence="1">
    <location>
        <begin position="1"/>
        <end position="50"/>
    </location>
</feature>
<comment type="caution">
    <text evidence="2">The sequence shown here is derived from an EMBL/GenBank/DDBJ whole genome shotgun (WGS) entry which is preliminary data.</text>
</comment>
<dbReference type="RefSeq" id="WP_040748622.1">
    <property type="nucleotide sequence ID" value="NZ_JACHIT010000002.1"/>
</dbReference>
<protein>
    <submittedName>
        <fullName evidence="2">Uncharacterized protein</fullName>
    </submittedName>
</protein>